<evidence type="ECO:0000313" key="1">
    <source>
        <dbReference type="Ensembl" id="ENSPANP00000049339.1"/>
    </source>
</evidence>
<sequence>MESHSVTQAGVLWCDLSSLQTLPLGFKRFSCLSLPSSWDYGCPPPHLANYNQGCVFFYLGPQLSSLVVNVEKLLNEDQIFHTATAFLSRGNAFIFSLFSHLLCYVQSLFKFCLLILLPDTFSPFFSSFILLMTDVCQHLHDTVPSTLDSGDIWGTHFLI</sequence>
<accession>A0A8I5N7D0</accession>
<reference evidence="1" key="3">
    <citation type="submission" date="2025-09" db="UniProtKB">
        <authorList>
            <consortium name="Ensembl"/>
        </authorList>
    </citation>
    <scope>IDENTIFICATION</scope>
</reference>
<dbReference type="Ensembl" id="ENSPANT00000074993.1">
    <property type="protein sequence ID" value="ENSPANP00000049339.1"/>
    <property type="gene ID" value="ENSPANG00000045077.1"/>
</dbReference>
<dbReference type="AlphaFoldDB" id="A0A8I5N7D0"/>
<reference evidence="1" key="2">
    <citation type="submission" date="2025-08" db="UniProtKB">
        <authorList>
            <consortium name="Ensembl"/>
        </authorList>
    </citation>
    <scope>IDENTIFICATION</scope>
</reference>
<dbReference type="GeneTree" id="ENSGT00940000161627"/>
<reference evidence="1 2" key="1">
    <citation type="submission" date="2012-03" db="EMBL/GenBank/DDBJ databases">
        <title>Whole Genome Assembly of Papio anubis.</title>
        <authorList>
            <person name="Liu Y.L."/>
            <person name="Abraham K.A."/>
            <person name="Akbar H.A."/>
            <person name="Ali S.A."/>
            <person name="Anosike U.A."/>
            <person name="Aqrawi P.A."/>
            <person name="Arias F.A."/>
            <person name="Attaway T.A."/>
            <person name="Awwad R.A."/>
            <person name="Babu C.B."/>
            <person name="Bandaranaike D.B."/>
            <person name="Battles P.B."/>
            <person name="Bell A.B."/>
            <person name="Beltran B.B."/>
            <person name="Berhane-Mersha D.B."/>
            <person name="Bess C.B."/>
            <person name="Bickham C.B."/>
            <person name="Bolden T.B."/>
            <person name="Carter K.C."/>
            <person name="Chau D.C."/>
            <person name="Chavez A.C."/>
            <person name="Clerc-Blankenburg K.C."/>
            <person name="Coyle M.C."/>
            <person name="Dao M.D."/>
            <person name="Davila M.L.D."/>
            <person name="Davy-Carroll L.D."/>
            <person name="Denson S.D."/>
            <person name="Dinh H.D."/>
            <person name="Fernandez S.F."/>
            <person name="Fernando P.F."/>
            <person name="Forbes L.F."/>
            <person name="Francis C.F."/>
            <person name="Francisco L.F."/>
            <person name="Fu Q.F."/>
            <person name="Garcia-Iii R.G."/>
            <person name="Garrett T.G."/>
            <person name="Gross S.G."/>
            <person name="Gubbala S.G."/>
            <person name="Hirani K.H."/>
            <person name="Hogues M.H."/>
            <person name="Hollins B.H."/>
            <person name="Jackson L.J."/>
            <person name="Javaid M.J."/>
            <person name="Jhangiani S.J."/>
            <person name="Johnson A.J."/>
            <person name="Johnson B.J."/>
            <person name="Jones J.J."/>
            <person name="Joshi V.J."/>
            <person name="Kalu J.K."/>
            <person name="Khan N.K."/>
            <person name="Korchina V.K."/>
            <person name="Kovar C.K."/>
            <person name="Lago L.L."/>
            <person name="Lara F.L."/>
            <person name="Le T.-K.L."/>
            <person name="Lee S.L."/>
            <person name="Legall-Iii F.L."/>
            <person name="Lemon S.L."/>
            <person name="Liu J.L."/>
            <person name="Liu Y.-S.L."/>
            <person name="Liyanage D.L."/>
            <person name="Lopez J.L."/>
            <person name="Lorensuhewa L.L."/>
            <person name="Mata R.M."/>
            <person name="Mathew T.M."/>
            <person name="Mercado C.M."/>
            <person name="Mercado I.M."/>
            <person name="Morales K.M."/>
            <person name="Morgan M.M."/>
            <person name="Munidasa M.M."/>
            <person name="Ngo D.N."/>
            <person name="Nguyen L.N."/>
            <person name="Nguyen T.N."/>
            <person name="Nguyen N.N."/>
            <person name="Obregon M.O."/>
            <person name="Okwuonu G.O."/>
            <person name="Ongeri F.O."/>
            <person name="Onwere C.O."/>
            <person name="Osifeso I.O."/>
            <person name="Parra A.P."/>
            <person name="Patil S.P."/>
            <person name="Perez A.P."/>
            <person name="Perez Y.P."/>
            <person name="Pham C.P."/>
            <person name="Pu L.-L.P."/>
            <person name="Puazo M.P."/>
            <person name="Quiroz J.Q."/>
            <person name="Rouhana J.R."/>
            <person name="Ruiz M.R."/>
            <person name="Ruiz S.-J.R."/>
            <person name="Saada N.S."/>
            <person name="Santibanez J.S."/>
            <person name="Scheel M.S."/>
            <person name="Schneider B.S."/>
            <person name="Simmons D.S."/>
            <person name="Sisson I.S."/>
            <person name="Tang L.-Y.T."/>
            <person name="Thornton R.T."/>
            <person name="Tisius J.T."/>
            <person name="Toledanes G.T."/>
            <person name="Trejos Z.T."/>
            <person name="Usmani K.U."/>
            <person name="Varghese R.V."/>
            <person name="Vattathil S.V."/>
            <person name="Vee V.V."/>
            <person name="Walker D.W."/>
            <person name="Weissenberger G.W."/>
            <person name="White C.W."/>
            <person name="Williams A.W."/>
            <person name="Woodworth J.W."/>
            <person name="Wright R.W."/>
            <person name="Zhu Y.Z."/>
            <person name="Han Y.H."/>
            <person name="Newsham I.N."/>
            <person name="Nazareth L.N."/>
            <person name="Worley K.W."/>
            <person name="Muzny D.M."/>
            <person name="Rogers J.R."/>
            <person name="Gibbs R.G."/>
        </authorList>
    </citation>
    <scope>NUCLEOTIDE SEQUENCE [LARGE SCALE GENOMIC DNA]</scope>
</reference>
<organism evidence="1 2">
    <name type="scientific">Papio anubis</name>
    <name type="common">Olive baboon</name>
    <dbReference type="NCBI Taxonomy" id="9555"/>
    <lineage>
        <taxon>Eukaryota</taxon>
        <taxon>Metazoa</taxon>
        <taxon>Chordata</taxon>
        <taxon>Craniata</taxon>
        <taxon>Vertebrata</taxon>
        <taxon>Euteleostomi</taxon>
        <taxon>Mammalia</taxon>
        <taxon>Eutheria</taxon>
        <taxon>Euarchontoglires</taxon>
        <taxon>Primates</taxon>
        <taxon>Haplorrhini</taxon>
        <taxon>Catarrhini</taxon>
        <taxon>Cercopithecidae</taxon>
        <taxon>Cercopithecinae</taxon>
        <taxon>Papio</taxon>
    </lineage>
</organism>
<name>A0A8I5N7D0_PAPAN</name>
<protein>
    <submittedName>
        <fullName evidence="1">Uncharacterized protein</fullName>
    </submittedName>
</protein>
<evidence type="ECO:0000313" key="2">
    <source>
        <dbReference type="Proteomes" id="UP000028761"/>
    </source>
</evidence>
<dbReference type="Proteomes" id="UP000028761">
    <property type="component" value="Chromosome 11"/>
</dbReference>
<dbReference type="PANTHER" id="PTHR46254">
    <property type="entry name" value="PROTEIN GVQW1-RELATED"/>
    <property type="match status" value="1"/>
</dbReference>
<keyword evidence="2" id="KW-1185">Reference proteome</keyword>
<proteinExistence type="predicted"/>